<feature type="region of interest" description="Disordered" evidence="1">
    <location>
        <begin position="535"/>
        <end position="573"/>
    </location>
</feature>
<sequence>MFLQNLAPIGMLKPTFASTLDSDMPDITSLNLLDQESALKNKPHAPSFPKANMKKVCPQSLKKLSALRTRSEWREKTPPGFPDSVYTQAAAIFQKTHVEKDHVHRIIRYGPSGVDDGSGIIGDVNIKQNEHWAYDLAFNTLKYLDLLEEILIDSLFYRSQQMPDDLMALVVVLLYDLMDRKFQPREPIIRGEGLIKEVRQVEDRLHRYKTKLEASLAHCRIKQNLLTIDNFLPLVVREKQQRRRTIPLYAWVNTPKASIENVCEILKTTGFTQVASDRQLAGSVFCKDTHCSNVLLFPRSVQKQLEKIKLVTEHTLIIQDKSRSLVACAVRPLLTEKSDVLLVGSFSAHTVAHVAVQAAPCSACVHVCGVIDPIIQEELQTTFSSIGCTNIKLLSEDFNELNESDSRIQKVRVIVVLPQCSASALCNPVEFILNESGVSKVKAVVYCTCSVHPEENEQLVKRALEKADSKPKALPLRLVSAGWGDEEENFFKTEASDLTNGCFLCVTKREQDPAEVETVQDILARAAAKGLLGGFMSLDPLNGEKPKKRKKQKGPLLASTQNEPSTSVETNLNPDYTQLVTTVSQTATIPHHTSATQSPNNLDQISLVMDVTSSKHFNVPHQASDDPTPSSIVQKKQTKRHRPCTKAPKQSRRKKTSKPLTHKEHQSRTQPTSKKLLHLRPSQQTSPTNGSALSTPPTPYASNDLHSRTASQQDSLSSQEVLNSKHVIKSKVNMLEREFSLPPVFQQSPAHLSSSLHRLLSSTSSNFSSSISSSSSIEKDSMVSHSRMWR</sequence>
<dbReference type="PANTHER" id="PTHR14663">
    <property type="entry name" value="METHYLTRANSFERASE NSUN7-RELATED"/>
    <property type="match status" value="1"/>
</dbReference>
<name>A0A5A9PJV3_9TELE</name>
<feature type="compositionally biased region" description="Polar residues" evidence="1">
    <location>
        <begin position="708"/>
        <end position="722"/>
    </location>
</feature>
<dbReference type="SUPFAM" id="SSF53335">
    <property type="entry name" value="S-adenosyl-L-methionine-dependent methyltransferases"/>
    <property type="match status" value="1"/>
</dbReference>
<dbReference type="Proteomes" id="UP000324632">
    <property type="component" value="Chromosome 4"/>
</dbReference>
<dbReference type="PANTHER" id="PTHR14663:SF2">
    <property type="entry name" value="METHYLTRANSFERASE NSUN7-RELATED"/>
    <property type="match status" value="1"/>
</dbReference>
<organism evidence="3 4">
    <name type="scientific">Triplophysa tibetana</name>
    <dbReference type="NCBI Taxonomy" id="1572043"/>
    <lineage>
        <taxon>Eukaryota</taxon>
        <taxon>Metazoa</taxon>
        <taxon>Chordata</taxon>
        <taxon>Craniata</taxon>
        <taxon>Vertebrata</taxon>
        <taxon>Euteleostomi</taxon>
        <taxon>Actinopterygii</taxon>
        <taxon>Neopterygii</taxon>
        <taxon>Teleostei</taxon>
        <taxon>Ostariophysi</taxon>
        <taxon>Cypriniformes</taxon>
        <taxon>Nemacheilidae</taxon>
        <taxon>Triplophysa</taxon>
    </lineage>
</organism>
<feature type="compositionally biased region" description="Polar residues" evidence="1">
    <location>
        <begin position="625"/>
        <end position="635"/>
    </location>
</feature>
<protein>
    <submittedName>
        <fullName evidence="3">Putative methyltransferase NSUN7</fullName>
    </submittedName>
</protein>
<dbReference type="GO" id="GO:0032259">
    <property type="term" value="P:methylation"/>
    <property type="evidence" value="ECO:0007669"/>
    <property type="project" value="UniProtKB-KW"/>
</dbReference>
<dbReference type="InterPro" id="IPR029063">
    <property type="entry name" value="SAM-dependent_MTases_sf"/>
</dbReference>
<feature type="domain" description="NOL1/NOP2/NSUN 5/7 ferredoxin-like" evidence="2">
    <location>
        <begin position="246"/>
        <end position="300"/>
    </location>
</feature>
<feature type="compositionally biased region" description="Low complexity" evidence="1">
    <location>
        <begin position="767"/>
        <end position="776"/>
    </location>
</feature>
<dbReference type="GO" id="GO:0008168">
    <property type="term" value="F:methyltransferase activity"/>
    <property type="evidence" value="ECO:0007669"/>
    <property type="project" value="UniProtKB-KW"/>
</dbReference>
<feature type="compositionally biased region" description="Polar residues" evidence="1">
    <location>
        <begin position="558"/>
        <end position="573"/>
    </location>
</feature>
<comment type="caution">
    <text evidence="3">The sequence shown here is derived from an EMBL/GenBank/DDBJ whole genome shotgun (WGS) entry which is preliminary data.</text>
</comment>
<evidence type="ECO:0000259" key="2">
    <source>
        <dbReference type="Pfam" id="PF21148"/>
    </source>
</evidence>
<feature type="region of interest" description="Disordered" evidence="1">
    <location>
        <begin position="617"/>
        <end position="722"/>
    </location>
</feature>
<feature type="region of interest" description="Disordered" evidence="1">
    <location>
        <begin position="767"/>
        <end position="790"/>
    </location>
</feature>
<dbReference type="InterPro" id="IPR042620">
    <property type="entry name" value="NSUN7"/>
</dbReference>
<dbReference type="Pfam" id="PF21148">
    <property type="entry name" value="NSUN5_fdxn-like"/>
    <property type="match status" value="1"/>
</dbReference>
<dbReference type="Gene3D" id="3.30.70.1170">
    <property type="entry name" value="Sun protein, domain 3"/>
    <property type="match status" value="1"/>
</dbReference>
<dbReference type="AlphaFoldDB" id="A0A5A9PJV3"/>
<reference evidence="3 4" key="1">
    <citation type="journal article" date="2019" name="Mol. Ecol. Resour.">
        <title>Chromosome-level genome assembly of Triplophysa tibetana, a fish adapted to the harsh high-altitude environment of the Tibetan Plateau.</title>
        <authorList>
            <person name="Yang X."/>
            <person name="Liu H."/>
            <person name="Ma Z."/>
            <person name="Zou Y."/>
            <person name="Zou M."/>
            <person name="Mao Y."/>
            <person name="Li X."/>
            <person name="Wang H."/>
            <person name="Chen T."/>
            <person name="Wang W."/>
            <person name="Yang R."/>
        </authorList>
    </citation>
    <scope>NUCLEOTIDE SEQUENCE [LARGE SCALE GENOMIC DNA]</scope>
    <source>
        <strain evidence="3">TTIB1903HZAU</strain>
        <tissue evidence="3">Muscle</tissue>
    </source>
</reference>
<evidence type="ECO:0000313" key="3">
    <source>
        <dbReference type="EMBL" id="KAA0722400.1"/>
    </source>
</evidence>
<evidence type="ECO:0000256" key="1">
    <source>
        <dbReference type="SAM" id="MobiDB-lite"/>
    </source>
</evidence>
<gene>
    <name evidence="3" type="ORF">E1301_Tti007144</name>
</gene>
<keyword evidence="3" id="KW-0489">Methyltransferase</keyword>
<feature type="compositionally biased region" description="Basic residues" evidence="1">
    <location>
        <begin position="636"/>
        <end position="657"/>
    </location>
</feature>
<dbReference type="InterPro" id="IPR049561">
    <property type="entry name" value="NSUN5_7_fdxn-like"/>
</dbReference>
<keyword evidence="4" id="KW-1185">Reference proteome</keyword>
<keyword evidence="3" id="KW-0808">Transferase</keyword>
<evidence type="ECO:0000313" key="4">
    <source>
        <dbReference type="Proteomes" id="UP000324632"/>
    </source>
</evidence>
<dbReference type="EMBL" id="SOYY01000004">
    <property type="protein sequence ID" value="KAA0722400.1"/>
    <property type="molecule type" value="Genomic_DNA"/>
</dbReference>
<dbReference type="Gene3D" id="3.40.50.150">
    <property type="entry name" value="Vaccinia Virus protein VP39"/>
    <property type="match status" value="1"/>
</dbReference>
<feature type="compositionally biased region" description="Polar residues" evidence="1">
    <location>
        <begin position="681"/>
        <end position="695"/>
    </location>
</feature>
<accession>A0A5A9PJV3</accession>
<proteinExistence type="predicted"/>